<feature type="compositionally biased region" description="Polar residues" evidence="1">
    <location>
        <begin position="167"/>
        <end position="182"/>
    </location>
</feature>
<dbReference type="PATRIC" id="fig|1217671.3.peg.784"/>
<dbReference type="HOGENOM" id="CLU_961818_0_0_6"/>
<reference evidence="2 3" key="1">
    <citation type="submission" date="2013-02" db="EMBL/GenBank/DDBJ databases">
        <title>The Genome Sequence of Acinetobacter parvus NIPH 1103.</title>
        <authorList>
            <consortium name="The Broad Institute Genome Sequencing Platform"/>
            <consortium name="The Broad Institute Genome Sequencing Center for Infectious Disease"/>
            <person name="Cerqueira G."/>
            <person name="Feldgarden M."/>
            <person name="Courvalin P."/>
            <person name="Perichon B."/>
            <person name="Grillot-Courvalin C."/>
            <person name="Clermont D."/>
            <person name="Rocha E."/>
            <person name="Yoon E.-J."/>
            <person name="Nemec A."/>
            <person name="Walker B."/>
            <person name="Young S.K."/>
            <person name="Zeng Q."/>
            <person name="Gargeya S."/>
            <person name="Fitzgerald M."/>
            <person name="Haas B."/>
            <person name="Abouelleil A."/>
            <person name="Alvarado L."/>
            <person name="Arachchi H.M."/>
            <person name="Berlin A.M."/>
            <person name="Chapman S.B."/>
            <person name="Dewar J."/>
            <person name="Goldberg J."/>
            <person name="Griggs A."/>
            <person name="Gujja S."/>
            <person name="Hansen M."/>
            <person name="Howarth C."/>
            <person name="Imamovic A."/>
            <person name="Larimer J."/>
            <person name="McCowan C."/>
            <person name="Murphy C."/>
            <person name="Neiman D."/>
            <person name="Pearson M."/>
            <person name="Priest M."/>
            <person name="Roberts A."/>
            <person name="Saif S."/>
            <person name="Shea T."/>
            <person name="Sisk P."/>
            <person name="Sykes S."/>
            <person name="Wortman J."/>
            <person name="Nusbaum C."/>
            <person name="Birren B."/>
        </authorList>
    </citation>
    <scope>NUCLEOTIDE SEQUENCE [LARGE SCALE GENOMIC DNA]</scope>
    <source>
        <strain evidence="2 3">NIPH 1103</strain>
    </source>
</reference>
<dbReference type="PROSITE" id="PS51257">
    <property type="entry name" value="PROKAR_LIPOPROTEIN"/>
    <property type="match status" value="1"/>
</dbReference>
<dbReference type="Proteomes" id="UP000018426">
    <property type="component" value="Unassembled WGS sequence"/>
</dbReference>
<feature type="region of interest" description="Disordered" evidence="1">
    <location>
        <begin position="164"/>
        <end position="193"/>
    </location>
</feature>
<evidence type="ECO:0000313" key="2">
    <source>
        <dbReference type="EMBL" id="ENU34329.1"/>
    </source>
</evidence>
<comment type="caution">
    <text evidence="2">The sequence shown here is derived from an EMBL/GenBank/DDBJ whole genome shotgun (WGS) entry which is preliminary data.</text>
</comment>
<dbReference type="AlphaFoldDB" id="N8RLA5"/>
<proteinExistence type="predicted"/>
<evidence type="ECO:0000313" key="3">
    <source>
        <dbReference type="Proteomes" id="UP000018426"/>
    </source>
</evidence>
<sequence length="289" mass="32389">MKPYHLLILSAVMLSGCNEVNYAKLGYQVKGCFADTTIRCNDIRLKFAIAETKLARQSLMDNKQQAMTEIGEANYNRMLALLDQKIKLFEDQRPNLYMRWFQGDKEDYREIDQGWAINAKIQALGHQIQTTMNHSNQPLTSTQPDSQHDSNPLLAEVIQPETDISDAPQTNTPSLPVQNVEENSSDHSSSNNIVKPRTIDCQITTVDTSHKGKCHFIAEKGGSFTLSSINSQNPLIGDTKTLHVYIVDKGIAEVDSLHEDGITTSWGTATRSQKQKACWVGDDFKICAW</sequence>
<dbReference type="RefSeq" id="WP_004677581.1">
    <property type="nucleotide sequence ID" value="NZ_KB849225.1"/>
</dbReference>
<protein>
    <recommendedName>
        <fullName evidence="4">Lipoprotein</fullName>
    </recommendedName>
</protein>
<organism evidence="2 3">
    <name type="scientific">Acinetobacter parvus NIPH 1103</name>
    <dbReference type="NCBI Taxonomy" id="1217671"/>
    <lineage>
        <taxon>Bacteria</taxon>
        <taxon>Pseudomonadati</taxon>
        <taxon>Pseudomonadota</taxon>
        <taxon>Gammaproteobacteria</taxon>
        <taxon>Moraxellales</taxon>
        <taxon>Moraxellaceae</taxon>
        <taxon>Acinetobacter</taxon>
    </lineage>
</organism>
<accession>N8RLA5</accession>
<dbReference type="EMBL" id="APOL01000018">
    <property type="protein sequence ID" value="ENU34329.1"/>
    <property type="molecule type" value="Genomic_DNA"/>
</dbReference>
<evidence type="ECO:0000256" key="1">
    <source>
        <dbReference type="SAM" id="MobiDB-lite"/>
    </source>
</evidence>
<gene>
    <name evidence="2" type="ORF">F989_00802</name>
</gene>
<evidence type="ECO:0008006" key="4">
    <source>
        <dbReference type="Google" id="ProtNLM"/>
    </source>
</evidence>
<name>N8RLA5_9GAMM</name>